<reference evidence="1 2" key="1">
    <citation type="submission" date="2014-02" db="EMBL/GenBank/DDBJ databases">
        <authorList>
            <person name="Sears C."/>
            <person name="Carroll K."/>
            <person name="Sack B.R."/>
            <person name="Qadri F."/>
            <person name="Myers L.L."/>
            <person name="Chung G.-T."/>
            <person name="Escheverria P."/>
            <person name="Fraser C.M."/>
            <person name="Sadzewicz L."/>
            <person name="Shefchek K.A."/>
            <person name="Tallon L."/>
            <person name="Das S.P."/>
            <person name="Daugherty S."/>
            <person name="Mongodin E.F."/>
        </authorList>
    </citation>
    <scope>NUCLEOTIDE SEQUENCE [LARGE SCALE GENOMIC DNA]</scope>
    <source>
        <strain evidence="2">3998T(B)3</strain>
    </source>
</reference>
<name>A0A015U3U6_BACFG</name>
<dbReference type="EMBL" id="JGDB01000051">
    <property type="protein sequence ID" value="EXY91444.1"/>
    <property type="molecule type" value="Genomic_DNA"/>
</dbReference>
<evidence type="ECO:0000313" key="1">
    <source>
        <dbReference type="EMBL" id="EXY91444.1"/>
    </source>
</evidence>
<dbReference type="PATRIC" id="fig|1339316.3.peg.1782"/>
<sequence>MDTSGESRDTCFFVNNKRGLALLKTELDSMSKRKLTTKLDEEPVF</sequence>
<evidence type="ECO:0000313" key="2">
    <source>
        <dbReference type="Proteomes" id="UP000020773"/>
    </source>
</evidence>
<dbReference type="Proteomes" id="UP000020773">
    <property type="component" value="Unassembled WGS sequence"/>
</dbReference>
<comment type="caution">
    <text evidence="1">The sequence shown here is derived from an EMBL/GenBank/DDBJ whole genome shotgun (WGS) entry which is preliminary data.</text>
</comment>
<gene>
    <name evidence="1" type="ORF">M125_1840</name>
</gene>
<organism evidence="1 2">
    <name type="scientific">Bacteroides fragilis str. 3998T(B)3</name>
    <dbReference type="NCBI Taxonomy" id="1339316"/>
    <lineage>
        <taxon>Bacteria</taxon>
        <taxon>Pseudomonadati</taxon>
        <taxon>Bacteroidota</taxon>
        <taxon>Bacteroidia</taxon>
        <taxon>Bacteroidales</taxon>
        <taxon>Bacteroidaceae</taxon>
        <taxon>Bacteroides</taxon>
    </lineage>
</organism>
<accession>A0A015U3U6</accession>
<protein>
    <submittedName>
        <fullName evidence="1">Uncharacterized protein</fullName>
    </submittedName>
</protein>
<proteinExistence type="predicted"/>
<dbReference type="AlphaFoldDB" id="A0A015U3U6"/>